<gene>
    <name evidence="2" type="ORF">MtrunA17_Chr3g0086081</name>
</gene>
<dbReference type="Pfam" id="PF03004">
    <property type="entry name" value="Transposase_24"/>
    <property type="match status" value="1"/>
</dbReference>
<dbReference type="AlphaFoldDB" id="A0A396INT1"/>
<dbReference type="EMBL" id="PSQE01000003">
    <property type="protein sequence ID" value="RHN66004.1"/>
    <property type="molecule type" value="Genomic_DNA"/>
</dbReference>
<name>A0A396INT1_MEDTR</name>
<evidence type="ECO:0000256" key="1">
    <source>
        <dbReference type="SAM" id="MobiDB-lite"/>
    </source>
</evidence>
<accession>A0A396INT1</accession>
<evidence type="ECO:0000313" key="2">
    <source>
        <dbReference type="EMBL" id="RHN66004.1"/>
    </source>
</evidence>
<feature type="region of interest" description="Disordered" evidence="1">
    <location>
        <begin position="292"/>
        <end position="345"/>
    </location>
</feature>
<reference evidence="3" key="1">
    <citation type="journal article" date="2018" name="Nat. Plants">
        <title>Whole-genome landscape of Medicago truncatula symbiotic genes.</title>
        <authorList>
            <person name="Pecrix Y."/>
            <person name="Staton S.E."/>
            <person name="Sallet E."/>
            <person name="Lelandais-Briere C."/>
            <person name="Moreau S."/>
            <person name="Carrere S."/>
            <person name="Blein T."/>
            <person name="Jardinaud M.F."/>
            <person name="Latrasse D."/>
            <person name="Zouine M."/>
            <person name="Zahm M."/>
            <person name="Kreplak J."/>
            <person name="Mayjonade B."/>
            <person name="Satge C."/>
            <person name="Perez M."/>
            <person name="Cauet S."/>
            <person name="Marande W."/>
            <person name="Chantry-Darmon C."/>
            <person name="Lopez-Roques C."/>
            <person name="Bouchez O."/>
            <person name="Berard A."/>
            <person name="Debelle F."/>
            <person name="Munos S."/>
            <person name="Bendahmane A."/>
            <person name="Berges H."/>
            <person name="Niebel A."/>
            <person name="Buitink J."/>
            <person name="Frugier F."/>
            <person name="Benhamed M."/>
            <person name="Crespi M."/>
            <person name="Gouzy J."/>
            <person name="Gamas P."/>
        </authorList>
    </citation>
    <scope>NUCLEOTIDE SEQUENCE [LARGE SCALE GENOMIC DNA]</scope>
    <source>
        <strain evidence="3">cv. Jemalong A17</strain>
    </source>
</reference>
<feature type="compositionally biased region" description="Acidic residues" evidence="1">
    <location>
        <begin position="318"/>
        <end position="345"/>
    </location>
</feature>
<evidence type="ECO:0000313" key="3">
    <source>
        <dbReference type="Proteomes" id="UP000265566"/>
    </source>
</evidence>
<dbReference type="InterPro" id="IPR004252">
    <property type="entry name" value="Probable_transposase_24"/>
</dbReference>
<sequence length="345" mass="39584">MACKPAASAIRDIIQGRFHGFWKTYGDIPDDEKDAWFGLFEMKCTWNPKYYAQIRRNFHIRASARLSDMLRHVRLRHETAGKRPYWIGEPLMRQLVDYWGSPEFKTKSEKAKKNRASEKGGCIHTGGCISTAEHARRLAKKLGREPYINELHKKTHTYRSGQYVDDRSKICQEEYDRHLSEALSRGCSVDEALTLRAWTKVVGEKKKGRLYGAGNLAGNYRKGVATTLKLTLNAGEGSSRQPKLTPEIRDLITRLTQEQLAAHMQTQQELIHEVVRKQREFLDSQLDTFRQEQGWNMNEQGVGQQSGSRESVRAPPVCDDDADDPYELYGEGEEDDDVDDLEMDD</sequence>
<proteinExistence type="predicted"/>
<protein>
    <submittedName>
        <fullName evidence="2">Putative transposase, Ptta/En/Spm, plant</fullName>
    </submittedName>
</protein>
<comment type="caution">
    <text evidence="2">The sequence shown here is derived from an EMBL/GenBank/DDBJ whole genome shotgun (WGS) entry which is preliminary data.</text>
</comment>
<feature type="compositionally biased region" description="Polar residues" evidence="1">
    <location>
        <begin position="292"/>
        <end position="309"/>
    </location>
</feature>
<organism evidence="2 3">
    <name type="scientific">Medicago truncatula</name>
    <name type="common">Barrel medic</name>
    <name type="synonym">Medicago tribuloides</name>
    <dbReference type="NCBI Taxonomy" id="3880"/>
    <lineage>
        <taxon>Eukaryota</taxon>
        <taxon>Viridiplantae</taxon>
        <taxon>Streptophyta</taxon>
        <taxon>Embryophyta</taxon>
        <taxon>Tracheophyta</taxon>
        <taxon>Spermatophyta</taxon>
        <taxon>Magnoliopsida</taxon>
        <taxon>eudicotyledons</taxon>
        <taxon>Gunneridae</taxon>
        <taxon>Pentapetalae</taxon>
        <taxon>rosids</taxon>
        <taxon>fabids</taxon>
        <taxon>Fabales</taxon>
        <taxon>Fabaceae</taxon>
        <taxon>Papilionoideae</taxon>
        <taxon>50 kb inversion clade</taxon>
        <taxon>NPAAA clade</taxon>
        <taxon>Hologalegina</taxon>
        <taxon>IRL clade</taxon>
        <taxon>Trifolieae</taxon>
        <taxon>Medicago</taxon>
    </lineage>
</organism>
<dbReference type="Proteomes" id="UP000265566">
    <property type="component" value="Chromosome 3"/>
</dbReference>
<dbReference type="Gramene" id="rna13913">
    <property type="protein sequence ID" value="RHN66004.1"/>
    <property type="gene ID" value="gene13913"/>
</dbReference>